<feature type="region of interest" description="Disordered" evidence="1">
    <location>
        <begin position="128"/>
        <end position="149"/>
    </location>
</feature>
<evidence type="ECO:0000313" key="3">
    <source>
        <dbReference type="EMBL" id="KAK9681948.1"/>
    </source>
</evidence>
<sequence length="149" mass="16532">MAALRNWDYTSFSVLIICLLLLLQDSFGNDQDQKHKAITGLDENVSKPGWGSWNHPKPEEKPHHEHHREECNCNCRCDCQPTECPPTRGGGGLVCAPLNCDPKHGCNFGDAVNFGTNFNMPFFGTVGSGTPQAHSKSKHDVNDTNVERR</sequence>
<feature type="chain" id="PRO_5043743815" evidence="2">
    <location>
        <begin position="29"/>
        <end position="149"/>
    </location>
</feature>
<keyword evidence="2" id="KW-0732">Signal</keyword>
<accession>A0AAW1I050</accession>
<dbReference type="EMBL" id="JBDFQZ010000010">
    <property type="protein sequence ID" value="KAK9681948.1"/>
    <property type="molecule type" value="Genomic_DNA"/>
</dbReference>
<dbReference type="AlphaFoldDB" id="A0AAW1I050"/>
<feature type="signal peptide" evidence="2">
    <location>
        <begin position="1"/>
        <end position="28"/>
    </location>
</feature>
<feature type="compositionally biased region" description="Basic and acidic residues" evidence="1">
    <location>
        <begin position="138"/>
        <end position="149"/>
    </location>
</feature>
<evidence type="ECO:0000256" key="1">
    <source>
        <dbReference type="SAM" id="MobiDB-lite"/>
    </source>
</evidence>
<dbReference type="Proteomes" id="UP001443914">
    <property type="component" value="Unassembled WGS sequence"/>
</dbReference>
<keyword evidence="4" id="KW-1185">Reference proteome</keyword>
<name>A0AAW1I050_SAPOF</name>
<comment type="caution">
    <text evidence="3">The sequence shown here is derived from an EMBL/GenBank/DDBJ whole genome shotgun (WGS) entry which is preliminary data.</text>
</comment>
<evidence type="ECO:0000313" key="4">
    <source>
        <dbReference type="Proteomes" id="UP001443914"/>
    </source>
</evidence>
<protein>
    <submittedName>
        <fullName evidence="3">Uncharacterized protein</fullName>
    </submittedName>
</protein>
<evidence type="ECO:0000256" key="2">
    <source>
        <dbReference type="SAM" id="SignalP"/>
    </source>
</evidence>
<gene>
    <name evidence="3" type="ORF">RND81_10G039100</name>
</gene>
<reference evidence="3" key="1">
    <citation type="submission" date="2024-03" db="EMBL/GenBank/DDBJ databases">
        <title>WGS assembly of Saponaria officinalis var. Norfolk2.</title>
        <authorList>
            <person name="Jenkins J."/>
            <person name="Shu S."/>
            <person name="Grimwood J."/>
            <person name="Barry K."/>
            <person name="Goodstein D."/>
            <person name="Schmutz J."/>
            <person name="Leebens-Mack J."/>
            <person name="Osbourn A."/>
        </authorList>
    </citation>
    <scope>NUCLEOTIDE SEQUENCE [LARGE SCALE GENOMIC DNA]</scope>
    <source>
        <strain evidence="3">JIC</strain>
    </source>
</reference>
<organism evidence="3 4">
    <name type="scientific">Saponaria officinalis</name>
    <name type="common">Common soapwort</name>
    <name type="synonym">Lychnis saponaria</name>
    <dbReference type="NCBI Taxonomy" id="3572"/>
    <lineage>
        <taxon>Eukaryota</taxon>
        <taxon>Viridiplantae</taxon>
        <taxon>Streptophyta</taxon>
        <taxon>Embryophyta</taxon>
        <taxon>Tracheophyta</taxon>
        <taxon>Spermatophyta</taxon>
        <taxon>Magnoliopsida</taxon>
        <taxon>eudicotyledons</taxon>
        <taxon>Gunneridae</taxon>
        <taxon>Pentapetalae</taxon>
        <taxon>Caryophyllales</taxon>
        <taxon>Caryophyllaceae</taxon>
        <taxon>Caryophylleae</taxon>
        <taxon>Saponaria</taxon>
    </lineage>
</organism>
<proteinExistence type="predicted"/>